<keyword evidence="3" id="KW-0158">Chromosome</keyword>
<comment type="caution">
    <text evidence="9">The sequence shown here is derived from an EMBL/GenBank/DDBJ whole genome shotgun (WGS) entry which is preliminary data.</text>
</comment>
<keyword evidence="5" id="KW-0808">Transferase</keyword>
<evidence type="ECO:0000256" key="6">
    <source>
        <dbReference type="ARBA" id="ARBA00022691"/>
    </source>
</evidence>
<evidence type="ECO:0000256" key="7">
    <source>
        <dbReference type="ARBA" id="ARBA00023242"/>
    </source>
</evidence>
<evidence type="ECO:0000256" key="5">
    <source>
        <dbReference type="ARBA" id="ARBA00022679"/>
    </source>
</evidence>
<evidence type="ECO:0000256" key="2">
    <source>
        <dbReference type="ARBA" id="ARBA00004286"/>
    </source>
</evidence>
<dbReference type="EMBL" id="VEPZ02000480">
    <property type="protein sequence ID" value="KAE8724182.1"/>
    <property type="molecule type" value="Genomic_DNA"/>
</dbReference>
<comment type="subcellular location">
    <subcellularLocation>
        <location evidence="2">Chromosome</location>
    </subcellularLocation>
    <subcellularLocation>
        <location evidence="1">Nucleus</location>
    </subcellularLocation>
</comment>
<dbReference type="PROSITE" id="PS50868">
    <property type="entry name" value="POST_SET"/>
    <property type="match status" value="1"/>
</dbReference>
<dbReference type="GO" id="GO:0008168">
    <property type="term" value="F:methyltransferase activity"/>
    <property type="evidence" value="ECO:0007669"/>
    <property type="project" value="UniProtKB-KW"/>
</dbReference>
<protein>
    <submittedName>
        <fullName evidence="9">SET domain protein isoform 2</fullName>
    </submittedName>
</protein>
<dbReference type="SMART" id="SM00508">
    <property type="entry name" value="PostSET"/>
    <property type="match status" value="1"/>
</dbReference>
<name>A0A6A3CAF4_HIBSY</name>
<keyword evidence="10" id="KW-1185">Reference proteome</keyword>
<keyword evidence="6" id="KW-0949">S-adenosyl-L-methionine</keyword>
<feature type="domain" description="Post-SET" evidence="8">
    <location>
        <begin position="78"/>
        <end position="94"/>
    </location>
</feature>
<proteinExistence type="predicted"/>
<dbReference type="PANTHER" id="PTHR22884">
    <property type="entry name" value="SET DOMAIN PROTEINS"/>
    <property type="match status" value="1"/>
</dbReference>
<dbReference type="InterPro" id="IPR050777">
    <property type="entry name" value="SET2_Histone-Lys_MeTrsfase"/>
</dbReference>
<evidence type="ECO:0000259" key="8">
    <source>
        <dbReference type="PROSITE" id="PS50868"/>
    </source>
</evidence>
<evidence type="ECO:0000313" key="9">
    <source>
        <dbReference type="EMBL" id="KAE8724182.1"/>
    </source>
</evidence>
<dbReference type="SUPFAM" id="SSF82199">
    <property type="entry name" value="SET domain"/>
    <property type="match status" value="1"/>
</dbReference>
<keyword evidence="7" id="KW-0539">Nucleus</keyword>
<reference evidence="9" key="1">
    <citation type="submission" date="2019-09" db="EMBL/GenBank/DDBJ databases">
        <title>Draft genome information of white flower Hibiscus syriacus.</title>
        <authorList>
            <person name="Kim Y.-M."/>
        </authorList>
    </citation>
    <scope>NUCLEOTIDE SEQUENCE [LARGE SCALE GENOMIC DNA]</scope>
    <source>
        <strain evidence="9">YM2019G1</strain>
    </source>
</reference>
<accession>A0A6A3CAF4</accession>
<keyword evidence="4" id="KW-0489">Methyltransferase</keyword>
<dbReference type="AlphaFoldDB" id="A0A6A3CAF4"/>
<sequence>MLAFNMLNCIRIEQAGQFIIEYCGEVISWKEAKRSQPNCETRKWTVLGEIRVGIFAKEDIPIGGELAYDYNFEWYGGAKVRCLCGALNCSGFLGAKSRGFQVNVFCWEKIPLYDSAEDEPSTKILKAVNLSSENDVDVKSGQPIIMDVSMKSEHQLESTVDTVPMEGVIVNTVKTESTKDVNLYYQDAQHAFSQKNAMISRIRSNSACRNYHIRSGPMIKKKSQHFSNGKSKYLSKKTNCSLHPIISHLNLRLMITTLGHKLIFGLGQLVATIIPNAVGIVPLLVKIQYMLVSEISYLALMFRPKKENLLTAYVGVVLQEIKNEAASQLASLYNQIRPAIEEHERDNQDSVSISVAEKWIEASCTKLKIEFDFHSSILRNILCTPPKPCEQQGSHNDNEVKLLEF</sequence>
<organism evidence="9 10">
    <name type="scientific">Hibiscus syriacus</name>
    <name type="common">Rose of Sharon</name>
    <dbReference type="NCBI Taxonomy" id="106335"/>
    <lineage>
        <taxon>Eukaryota</taxon>
        <taxon>Viridiplantae</taxon>
        <taxon>Streptophyta</taxon>
        <taxon>Embryophyta</taxon>
        <taxon>Tracheophyta</taxon>
        <taxon>Spermatophyta</taxon>
        <taxon>Magnoliopsida</taxon>
        <taxon>eudicotyledons</taxon>
        <taxon>Gunneridae</taxon>
        <taxon>Pentapetalae</taxon>
        <taxon>rosids</taxon>
        <taxon>malvids</taxon>
        <taxon>Malvales</taxon>
        <taxon>Malvaceae</taxon>
        <taxon>Malvoideae</taxon>
        <taxon>Hibiscus</taxon>
    </lineage>
</organism>
<gene>
    <name evidence="9" type="ORF">F3Y22_tig00010803pilonHSYRG00001</name>
</gene>
<dbReference type="InterPro" id="IPR003616">
    <property type="entry name" value="Post-SET_dom"/>
</dbReference>
<evidence type="ECO:0000256" key="3">
    <source>
        <dbReference type="ARBA" id="ARBA00022454"/>
    </source>
</evidence>
<evidence type="ECO:0000313" key="10">
    <source>
        <dbReference type="Proteomes" id="UP000436088"/>
    </source>
</evidence>
<dbReference type="InterPro" id="IPR046341">
    <property type="entry name" value="SET_dom_sf"/>
</dbReference>
<dbReference type="Proteomes" id="UP000436088">
    <property type="component" value="Unassembled WGS sequence"/>
</dbReference>
<dbReference type="GO" id="GO:0005634">
    <property type="term" value="C:nucleus"/>
    <property type="evidence" value="ECO:0007669"/>
    <property type="project" value="UniProtKB-SubCell"/>
</dbReference>
<evidence type="ECO:0000256" key="4">
    <source>
        <dbReference type="ARBA" id="ARBA00022603"/>
    </source>
</evidence>
<dbReference type="GO" id="GO:0032259">
    <property type="term" value="P:methylation"/>
    <property type="evidence" value="ECO:0007669"/>
    <property type="project" value="UniProtKB-KW"/>
</dbReference>
<evidence type="ECO:0000256" key="1">
    <source>
        <dbReference type="ARBA" id="ARBA00004123"/>
    </source>
</evidence>
<dbReference type="GO" id="GO:0005694">
    <property type="term" value="C:chromosome"/>
    <property type="evidence" value="ECO:0007669"/>
    <property type="project" value="UniProtKB-SubCell"/>
</dbReference>
<dbReference type="Gene3D" id="2.170.270.10">
    <property type="entry name" value="SET domain"/>
    <property type="match status" value="1"/>
</dbReference>